<dbReference type="GO" id="GO:0003676">
    <property type="term" value="F:nucleic acid binding"/>
    <property type="evidence" value="ECO:0007669"/>
    <property type="project" value="InterPro"/>
</dbReference>
<proteinExistence type="predicted"/>
<dbReference type="EC" id="4.6.1.16" evidence="6"/>
<comment type="function">
    <text evidence="3">Endonuclease that removes tRNA introns. Cleaves pre-tRNA at the 5'- and 3'-splice sites to release the intron. The products are an intron and two tRNA half-molecules bearing 2',3' cyclic phosphate and 5'-OH termini. Recognizes a pseudosymmetric substrate in which 2 bulged loops of 3 bases are separated by a stem of 4 bp.</text>
</comment>
<evidence type="ECO:0000259" key="5">
    <source>
        <dbReference type="Pfam" id="PF02778"/>
    </source>
</evidence>
<dbReference type="Proteomes" id="UP000885936">
    <property type="component" value="Unassembled WGS sequence"/>
</dbReference>
<evidence type="ECO:0000256" key="1">
    <source>
        <dbReference type="ARBA" id="ARBA00022694"/>
    </source>
</evidence>
<dbReference type="AlphaFoldDB" id="A0A7J2RZ24"/>
<dbReference type="InterPro" id="IPR011856">
    <property type="entry name" value="tRNA_endonuc-like_dom_sf"/>
</dbReference>
<feature type="domain" description="tRNA intron endonuclease catalytic" evidence="4">
    <location>
        <begin position="264"/>
        <end position="347"/>
    </location>
</feature>
<dbReference type="PANTHER" id="PTHR21227">
    <property type="entry name" value="TRNA-SPLICING ENDONUCLEASE SUBUNIT SEN2"/>
    <property type="match status" value="1"/>
</dbReference>
<accession>A0A7J2RZ24</accession>
<dbReference type="GO" id="GO:0005737">
    <property type="term" value="C:cytoplasm"/>
    <property type="evidence" value="ECO:0007669"/>
    <property type="project" value="TreeGrafter"/>
</dbReference>
<dbReference type="SUPFAM" id="SSF53032">
    <property type="entry name" value="tRNA-intron endonuclease catalytic domain-like"/>
    <property type="match status" value="2"/>
</dbReference>
<evidence type="ECO:0000259" key="4">
    <source>
        <dbReference type="Pfam" id="PF01974"/>
    </source>
</evidence>
<feature type="domain" description="tRNA intron endonuclease catalytic" evidence="4">
    <location>
        <begin position="82"/>
        <end position="165"/>
    </location>
</feature>
<dbReference type="Gene3D" id="3.40.1350.10">
    <property type="match status" value="1"/>
</dbReference>
<keyword evidence="2 6" id="KW-0456">Lyase</keyword>
<dbReference type="Pfam" id="PF02778">
    <property type="entry name" value="tRNA_int_endo_N"/>
    <property type="match status" value="2"/>
</dbReference>
<keyword evidence="1" id="KW-0819">tRNA processing</keyword>
<name>A0A7J2RZ24_9EURY</name>
<feature type="domain" description="tRNA intron endonuclease N-terminal" evidence="5">
    <location>
        <begin position="188"/>
        <end position="253"/>
    </location>
</feature>
<dbReference type="NCBIfam" id="TIGR00324">
    <property type="entry name" value="endA"/>
    <property type="match status" value="2"/>
</dbReference>
<dbReference type="InterPro" id="IPR006676">
    <property type="entry name" value="tRNA_splic"/>
</dbReference>
<dbReference type="InterPro" id="IPR006677">
    <property type="entry name" value="tRNA_intron_Endonuc_cat-like"/>
</dbReference>
<protein>
    <submittedName>
        <fullName evidence="6">tRNA-intron lyase</fullName>
        <ecNumber evidence="6">4.6.1.16</ecNumber>
    </submittedName>
</protein>
<dbReference type="Gene3D" id="3.40.1170.20">
    <property type="entry name" value="tRNA intron endonuclease, N-terminal domain"/>
    <property type="match status" value="1"/>
</dbReference>
<feature type="domain" description="tRNA intron endonuclease N-terminal" evidence="5">
    <location>
        <begin position="10"/>
        <end position="71"/>
    </location>
</feature>
<dbReference type="InterPro" id="IPR036167">
    <property type="entry name" value="tRNA_intron_Endo_cat-like_sf"/>
</dbReference>
<sequence length="357" mass="41333">MSSSKNEMIRGDLIGSSVLLPYEVDISRLAGCGLKQEGGNVELSLEEAAYLLERKRISVFDREERLDLREFINRASSLRPGFELKFLVYKDIRERGYHLRAGPLDFRVYPRGVRSGEGESRYIVHVLSEREPIKTDMLLKDLNLSENIKRRLLYAVVDEEGDITYYEIKKGNLKGKTSPFDLSGPIMGDILDERVIIWDETISRGLNEKWWFGKVINDTSRLQLSFVESAYLIEKGSLTITGTDGRILSLNGFIEMASAVEKDFFNKYIVYRDLRDRGMVVKTGFKFGSHFRVYDRVPDRETYHSRYLVHLLSNKGEVWPPEISRAVRLAHGVKKQMVFAVLLEKRVEYVEIMWVRL</sequence>
<dbReference type="SUPFAM" id="SSF55267">
    <property type="entry name" value="tRNA-intron endonuclease N-terminal domain-like"/>
    <property type="match status" value="2"/>
</dbReference>
<comment type="caution">
    <text evidence="6">The sequence shown here is derived from an EMBL/GenBank/DDBJ whole genome shotgun (WGS) entry which is preliminary data.</text>
</comment>
<evidence type="ECO:0000256" key="2">
    <source>
        <dbReference type="ARBA" id="ARBA00023239"/>
    </source>
</evidence>
<dbReference type="PANTHER" id="PTHR21227:SF0">
    <property type="entry name" value="TRNA-SPLICING ENDONUCLEASE SUBUNIT SEN2"/>
    <property type="match status" value="1"/>
</dbReference>
<evidence type="ECO:0000313" key="6">
    <source>
        <dbReference type="EMBL" id="HEC56357.1"/>
    </source>
</evidence>
<dbReference type="GO" id="GO:0000213">
    <property type="term" value="F:tRNA-intron lyase activity"/>
    <property type="evidence" value="ECO:0007669"/>
    <property type="project" value="UniProtKB-EC"/>
</dbReference>
<dbReference type="FunFam" id="3.40.1350.10:FF:000006">
    <property type="entry name" value="tRNA-splicing endonuclease"/>
    <property type="match status" value="1"/>
</dbReference>
<reference evidence="6" key="1">
    <citation type="journal article" date="2020" name="mSystems">
        <title>Genome- and Community-Level Interaction Insights into Carbon Utilization and Element Cycling Functions of Hydrothermarchaeota in Hydrothermal Sediment.</title>
        <authorList>
            <person name="Zhou Z."/>
            <person name="Liu Y."/>
            <person name="Xu W."/>
            <person name="Pan J."/>
            <person name="Luo Z.H."/>
            <person name="Li M."/>
        </authorList>
    </citation>
    <scope>NUCLEOTIDE SEQUENCE [LARGE SCALE GENOMIC DNA]</scope>
    <source>
        <strain evidence="6">HyVt-386</strain>
    </source>
</reference>
<dbReference type="Gene3D" id="3.40.1350.150">
    <property type="match status" value="1"/>
</dbReference>
<dbReference type="CDD" id="cd22363">
    <property type="entry name" value="tRNA-intron_lyase_C"/>
    <property type="match status" value="2"/>
</dbReference>
<evidence type="ECO:0000256" key="3">
    <source>
        <dbReference type="ARBA" id="ARBA00024798"/>
    </source>
</evidence>
<gene>
    <name evidence="6" type="primary">endA</name>
    <name evidence="6" type="ORF">ENI32_00485</name>
</gene>
<dbReference type="Pfam" id="PF01974">
    <property type="entry name" value="tRNA_int_endo"/>
    <property type="match status" value="2"/>
</dbReference>
<dbReference type="EMBL" id="DRIE01000008">
    <property type="protein sequence ID" value="HEC56357.1"/>
    <property type="molecule type" value="Genomic_DNA"/>
</dbReference>
<organism evidence="6">
    <name type="scientific">Candidatus Syntropharchaeum butanivorans</name>
    <dbReference type="NCBI Taxonomy" id="1839936"/>
    <lineage>
        <taxon>Archaea</taxon>
        <taxon>Methanobacteriati</taxon>
        <taxon>Methanobacteriota</taxon>
        <taxon>Stenosarchaea group</taxon>
        <taxon>Methanomicrobia</taxon>
        <taxon>Methanosarcinales</taxon>
        <taxon>ANME-2 cluster</taxon>
        <taxon>Candidatus Syntropharchaeum</taxon>
    </lineage>
</organism>
<dbReference type="InterPro" id="IPR006678">
    <property type="entry name" value="tRNA_intron_Endonuc_N"/>
</dbReference>
<dbReference type="GO" id="GO:0006388">
    <property type="term" value="P:tRNA splicing, via endonucleolytic cleavage and ligation"/>
    <property type="evidence" value="ECO:0007669"/>
    <property type="project" value="InterPro"/>
</dbReference>
<dbReference type="InterPro" id="IPR036740">
    <property type="entry name" value="tRNA_intron_Endonuc_N_sf"/>
</dbReference>